<accession>A0ABY9RSG3</accession>
<evidence type="ECO:0000313" key="2">
    <source>
        <dbReference type="EMBL" id="WMX44693.1"/>
    </source>
</evidence>
<name>A0ABY9RSG3_9ACTN</name>
<feature type="compositionally biased region" description="Basic residues" evidence="1">
    <location>
        <begin position="559"/>
        <end position="574"/>
    </location>
</feature>
<feature type="compositionally biased region" description="Basic and acidic residues" evidence="1">
    <location>
        <begin position="1"/>
        <end position="16"/>
    </location>
</feature>
<dbReference type="InterPro" id="IPR025447">
    <property type="entry name" value="DUF4192"/>
</dbReference>
<protein>
    <submittedName>
        <fullName evidence="2">DUF4192 domain-containing protein</fullName>
    </submittedName>
</protein>
<gene>
    <name evidence="2" type="ORF">RGF97_07220</name>
</gene>
<feature type="region of interest" description="Disordered" evidence="1">
    <location>
        <begin position="1"/>
        <end position="41"/>
    </location>
</feature>
<feature type="compositionally biased region" description="Low complexity" evidence="1">
    <location>
        <begin position="480"/>
        <end position="500"/>
    </location>
</feature>
<feature type="compositionally biased region" description="Basic residues" evidence="1">
    <location>
        <begin position="587"/>
        <end position="604"/>
    </location>
</feature>
<proteinExistence type="predicted"/>
<evidence type="ECO:0000313" key="3">
    <source>
        <dbReference type="Proteomes" id="UP001250858"/>
    </source>
</evidence>
<dbReference type="Pfam" id="PF13830">
    <property type="entry name" value="DUF4192"/>
    <property type="match status" value="1"/>
</dbReference>
<keyword evidence="3" id="KW-1185">Reference proteome</keyword>
<sequence length="604" mass="62535">MNTNHDDSSGFHDSSDSRASSDSPGTHGSLSGHGSHGSSAAEQITLRGPAELADALPFMLGFHPSDSVVLVALHGEHGRFGGRVRVGIPDSPREWPAIAEHLADCLVEGAGRRGERPDAIVVFLCQEPGPGETGRRVMERLRPFAQRLRTTCGALDIPVLEALCISDGLYFSYCCPDLRCCPPDGTPLALSGTSVMAASAAYAGLQVRGTLKDMEARLKPAGTEGEAAQRAALNEAATVIVPRILEGPASGLGRQETRETTLGLVRRLIERFAGSPEIPAPRSAGGAGAVRPRLAGQVLTVPGAPTGTSLADARDDELLTPDEAATLILGLQDRDTRDQAAEWMEGPEAVPVLRLWRALSRRCVPPYQEYAAAPLTLAGWVAWSLGDEPSARVALGLALEADSDYLFARLLHQACNEGLDPEALRECLRKERDARLAAERRRGEPGPGRGTEPGIASDSGPGLAAGFDPGLGRVSDSGLGAPAGSDTGTGTGTATATATGAGVGGGGGADSAPHPRSGSGSGTDSGTDSGSGEGDDPVEPAGRGETGPRRPGSSAAAVRARRRQRARQTARRAARGTGPRAAELRSPRRAVVRRTGRRGARSGT</sequence>
<reference evidence="2 3" key="1">
    <citation type="submission" date="2023-09" db="EMBL/GenBank/DDBJ databases">
        <title>Complete genome of Streptomyces roseicoloratus T14.</title>
        <authorList>
            <person name="Bashizi T."/>
            <person name="Kim M.-J."/>
            <person name="Lee G."/>
            <person name="Tagele S.B."/>
            <person name="Shin J.-H."/>
        </authorList>
    </citation>
    <scope>NUCLEOTIDE SEQUENCE [LARGE SCALE GENOMIC DNA]</scope>
    <source>
        <strain evidence="2 3">T14</strain>
    </source>
</reference>
<dbReference type="RefSeq" id="WP_309548157.1">
    <property type="nucleotide sequence ID" value="NZ_CP133762.1"/>
</dbReference>
<organism evidence="2 3">
    <name type="scientific">Streptomyces roseicoloratus</name>
    <dbReference type="NCBI Taxonomy" id="2508722"/>
    <lineage>
        <taxon>Bacteria</taxon>
        <taxon>Bacillati</taxon>
        <taxon>Actinomycetota</taxon>
        <taxon>Actinomycetes</taxon>
        <taxon>Kitasatosporales</taxon>
        <taxon>Streptomycetaceae</taxon>
        <taxon>Streptomyces</taxon>
    </lineage>
</organism>
<evidence type="ECO:0000256" key="1">
    <source>
        <dbReference type="SAM" id="MobiDB-lite"/>
    </source>
</evidence>
<dbReference type="Proteomes" id="UP001250858">
    <property type="component" value="Chromosome"/>
</dbReference>
<feature type="region of interest" description="Disordered" evidence="1">
    <location>
        <begin position="436"/>
        <end position="604"/>
    </location>
</feature>
<dbReference type="EMBL" id="CP133762">
    <property type="protein sequence ID" value="WMX44693.1"/>
    <property type="molecule type" value="Genomic_DNA"/>
</dbReference>
<feature type="compositionally biased region" description="Low complexity" evidence="1">
    <location>
        <begin position="17"/>
        <end position="39"/>
    </location>
</feature>
<feature type="compositionally biased region" description="Low complexity" evidence="1">
    <location>
        <begin position="549"/>
        <end position="558"/>
    </location>
</feature>